<dbReference type="CDD" id="cd03801">
    <property type="entry name" value="GT4_PimA-like"/>
    <property type="match status" value="1"/>
</dbReference>
<dbReference type="InterPro" id="IPR028098">
    <property type="entry name" value="Glyco_trans_4-like_N"/>
</dbReference>
<reference evidence="3" key="1">
    <citation type="submission" date="2019-06" db="EMBL/GenBank/DDBJ databases">
        <title>Methanoculleus strain from Tamsui River, Taipei, Taiwan.</title>
        <authorList>
            <person name="You Y.-T."/>
            <person name="Chen S.-C."/>
            <person name="Lai S.-J."/>
            <person name="Lee Y.-C."/>
            <person name="Lai M.-C."/>
        </authorList>
    </citation>
    <scope>NUCLEOTIDE SEQUENCE</scope>
    <source>
        <strain evidence="3">Afa-1</strain>
    </source>
</reference>
<gene>
    <name evidence="3" type="ORF">FKB36_09895</name>
</gene>
<dbReference type="PANTHER" id="PTHR45947">
    <property type="entry name" value="SULFOQUINOVOSYL TRANSFERASE SQD2"/>
    <property type="match status" value="1"/>
</dbReference>
<feature type="domain" description="Glycosyltransferase subfamily 4-like N-terminal" evidence="2">
    <location>
        <begin position="46"/>
        <end position="211"/>
    </location>
</feature>
<accession>A0A9E4ZP47</accession>
<evidence type="ECO:0000313" key="4">
    <source>
        <dbReference type="Proteomes" id="UP001065682"/>
    </source>
</evidence>
<feature type="compositionally biased region" description="Basic and acidic residues" evidence="1">
    <location>
        <begin position="413"/>
        <end position="428"/>
    </location>
</feature>
<dbReference type="InterPro" id="IPR050194">
    <property type="entry name" value="Glycosyltransferase_grp1"/>
</dbReference>
<dbReference type="AlphaFoldDB" id="A0A9E4ZP47"/>
<dbReference type="Pfam" id="PF13439">
    <property type="entry name" value="Glyco_transf_4"/>
    <property type="match status" value="1"/>
</dbReference>
<keyword evidence="4" id="KW-1185">Reference proteome</keyword>
<dbReference type="GO" id="GO:0016757">
    <property type="term" value="F:glycosyltransferase activity"/>
    <property type="evidence" value="ECO:0007669"/>
    <property type="project" value="TreeGrafter"/>
</dbReference>
<dbReference type="EMBL" id="VHLL01000005">
    <property type="protein sequence ID" value="MCT8337786.1"/>
    <property type="molecule type" value="Genomic_DNA"/>
</dbReference>
<protein>
    <submittedName>
        <fullName evidence="3">Glycosyltransferase family 4 protein</fullName>
    </submittedName>
</protein>
<name>A0A9E4ZP47_9EURY</name>
<dbReference type="Pfam" id="PF13692">
    <property type="entry name" value="Glyco_trans_1_4"/>
    <property type="match status" value="1"/>
</dbReference>
<proteinExistence type="predicted"/>
<evidence type="ECO:0000313" key="3">
    <source>
        <dbReference type="EMBL" id="MCT8337786.1"/>
    </source>
</evidence>
<comment type="caution">
    <text evidence="3">The sequence shown here is derived from an EMBL/GenBank/DDBJ whole genome shotgun (WGS) entry which is preliminary data.</text>
</comment>
<evidence type="ECO:0000259" key="2">
    <source>
        <dbReference type="Pfam" id="PF13439"/>
    </source>
</evidence>
<sequence>MWYARFRLGHLLPGCTYPGSAGEGAESGAERMKILRVVSDLYPSVVGGVGLHAHEMSRIQAEGGHDVTVLTYRTDSGQPSSEDRDGYHIARSDASLRLFGNTISFSQFFSLLQRWDSYDVVHAHSHLFFSTVLCTLARKFRSTPLVVTNHGLVSQTAPDWLQRLYLPTIGRWVFRSADAIICYTGTERGQVVDLGVSPDRVHVLHNGIDTNVFVPSDLPSSKKQILWIGRFTPGKGVEYLLKGFQDFSREFPDYTLVMVGRGPLRDDFVRMIREMDLEDRVVLRDFIPNKELPGLYQESSLFVLPSLEEGVPRTILEAMACGRPVVCTALPQLVDIVSGCGSLVPTGDAGAVADALSALASDPVLARSLGRSARVKVVSQYSWDDTVAKTLDLYASLAHPVPSGHRAPQVSKATEKSPKLVDSDRIDG</sequence>
<feature type="region of interest" description="Disordered" evidence="1">
    <location>
        <begin position="402"/>
        <end position="428"/>
    </location>
</feature>
<dbReference type="PANTHER" id="PTHR45947:SF3">
    <property type="entry name" value="SULFOQUINOVOSYL TRANSFERASE SQD2"/>
    <property type="match status" value="1"/>
</dbReference>
<organism evidence="3 4">
    <name type="scientific">Methanoculleus formosensis</name>
    <dbReference type="NCBI Taxonomy" id="2590886"/>
    <lineage>
        <taxon>Archaea</taxon>
        <taxon>Methanobacteriati</taxon>
        <taxon>Methanobacteriota</taxon>
        <taxon>Stenosarchaea group</taxon>
        <taxon>Methanomicrobia</taxon>
        <taxon>Methanomicrobiales</taxon>
        <taxon>Methanomicrobiaceae</taxon>
        <taxon>Methanoculleus</taxon>
    </lineage>
</organism>
<dbReference type="Gene3D" id="3.40.50.2000">
    <property type="entry name" value="Glycogen Phosphorylase B"/>
    <property type="match status" value="2"/>
</dbReference>
<evidence type="ECO:0000256" key="1">
    <source>
        <dbReference type="SAM" id="MobiDB-lite"/>
    </source>
</evidence>
<dbReference type="Proteomes" id="UP001065682">
    <property type="component" value="Unassembled WGS sequence"/>
</dbReference>
<dbReference type="SUPFAM" id="SSF53756">
    <property type="entry name" value="UDP-Glycosyltransferase/glycogen phosphorylase"/>
    <property type="match status" value="1"/>
</dbReference>